<feature type="region of interest" description="Disordered" evidence="1">
    <location>
        <begin position="429"/>
        <end position="453"/>
    </location>
</feature>
<accession>A0A093VKD5</accession>
<dbReference type="GO" id="GO:0031578">
    <property type="term" value="P:mitotic spindle orientation checkpoint signaling"/>
    <property type="evidence" value="ECO:0007669"/>
    <property type="project" value="TreeGrafter"/>
</dbReference>
<feature type="compositionally biased region" description="Basic residues" evidence="1">
    <location>
        <begin position="664"/>
        <end position="673"/>
    </location>
</feature>
<evidence type="ECO:0000313" key="2">
    <source>
        <dbReference type="EMBL" id="KFX47136.1"/>
    </source>
</evidence>
<evidence type="ECO:0000256" key="1">
    <source>
        <dbReference type="SAM" id="MobiDB-lite"/>
    </source>
</evidence>
<organism evidence="2">
    <name type="scientific">Talaromyces marneffei PM1</name>
    <dbReference type="NCBI Taxonomy" id="1077442"/>
    <lineage>
        <taxon>Eukaryota</taxon>
        <taxon>Fungi</taxon>
        <taxon>Dikarya</taxon>
        <taxon>Ascomycota</taxon>
        <taxon>Pezizomycotina</taxon>
        <taxon>Eurotiomycetes</taxon>
        <taxon>Eurotiomycetidae</taxon>
        <taxon>Eurotiales</taxon>
        <taxon>Trichocomaceae</taxon>
        <taxon>Talaromyces</taxon>
        <taxon>Talaromyces sect. Talaromyces</taxon>
    </lineage>
</organism>
<dbReference type="GO" id="GO:0005096">
    <property type="term" value="F:GTPase activator activity"/>
    <property type="evidence" value="ECO:0007669"/>
    <property type="project" value="InterPro"/>
</dbReference>
<feature type="compositionally biased region" description="Polar residues" evidence="1">
    <location>
        <begin position="834"/>
        <end position="846"/>
    </location>
</feature>
<protein>
    <submittedName>
        <fullName evidence="2">Protein byr4</fullName>
    </submittedName>
</protein>
<name>A0A093VKD5_TALMA</name>
<comment type="caution">
    <text evidence="2">The sequence shown here is derived from an EMBL/GenBank/DDBJ whole genome shotgun (WGS) entry which is preliminary data.</text>
</comment>
<dbReference type="InterPro" id="IPR034586">
    <property type="entry name" value="Bfa1/Byr4"/>
</dbReference>
<feature type="region of interest" description="Disordered" evidence="1">
    <location>
        <begin position="706"/>
        <end position="741"/>
    </location>
</feature>
<feature type="region of interest" description="Disordered" evidence="1">
    <location>
        <begin position="481"/>
        <end position="692"/>
    </location>
</feature>
<feature type="compositionally biased region" description="Low complexity" evidence="1">
    <location>
        <begin position="380"/>
        <end position="393"/>
    </location>
</feature>
<feature type="compositionally biased region" description="Polar residues" evidence="1">
    <location>
        <begin position="770"/>
        <end position="795"/>
    </location>
</feature>
<feature type="region of interest" description="Disordered" evidence="1">
    <location>
        <begin position="755"/>
        <end position="874"/>
    </location>
</feature>
<dbReference type="AlphaFoldDB" id="A0A093VKD5"/>
<feature type="region of interest" description="Disordered" evidence="1">
    <location>
        <begin position="244"/>
        <end position="270"/>
    </location>
</feature>
<dbReference type="GO" id="GO:0044732">
    <property type="term" value="C:mitotic spindle pole body"/>
    <property type="evidence" value="ECO:0007669"/>
    <property type="project" value="TreeGrafter"/>
</dbReference>
<feature type="compositionally biased region" description="Basic and acidic residues" evidence="1">
    <location>
        <begin position="571"/>
        <end position="583"/>
    </location>
</feature>
<feature type="compositionally biased region" description="Polar residues" evidence="1">
    <location>
        <begin position="544"/>
        <end position="556"/>
    </location>
</feature>
<feature type="region of interest" description="Disordered" evidence="1">
    <location>
        <begin position="370"/>
        <end position="393"/>
    </location>
</feature>
<gene>
    <name evidence="2" type="ORF">GQ26_0161690</name>
</gene>
<sequence>MYDAPSPALHLCFDLPEYGIPVTIISASSALPLSGILQDCGPRFCDIPQHGCRLFNLRRPLDRADDKYPYVQLIGSEVADTFHLLQSEAPPIESWDDDGDLQCLDDIQFHAISTTTSVTGSLFRSGHRDSISSRRSIRSDVESNAGDEDWQLLLRDNDEAGTEEAIASARNAGIPIPNNVPKSALLSGSIKKLQSKQNKKSIIDDWSEDLEFPDADVELSLKSNGQESFPESIHQIHTPLMASPAKTRDSAESPFRVVETTTPQSTTDAKDTIQGLGFHDIKQESQELPTTTTNILSNLNLPHTPSIGSHSPAVGAARDVDDDFEKDFEFPTQEMTLKLSPPPSLPTMIPSINDDIWDIGWADGDGNGRFGGVKRDGRSTHSSSVSAFSPSASSCLTAETEDDILDGLILPDGPFNFEDNLKKRKVLRPDAEEPSPKSQPPSNNHKTSASDNFFDELDVDDGSVFTSLKANVNRNVKRKLDARPITPSRSEKTITFTNKAPSVGTRIPRLSSHNRSRPSLEPVAESGNPLTQFRRPQSRLAAHSNRNSIESIHTSPPVTPSCGRRSLGGRISREGMNSDRDLSSSHAQLLKSKRSAPAIRGPEESASAAPFQRPSSRQESAFMIPSYARPKTPVDRSTDSRLGSHRSQAPFLPAGASQSQSHHASLKYSRHFRRSDSETSQDSTIGQKSTSRLSHNLRSDTHGLHHVHSASEGSNIVVKHPVTRPTRRRNYGDGNELESFDDLPTSAIAESQFIKTPVGHGPPRSVRSRLAQSPTALRTETPVPTMTSSAPSRPSSFKPRFARDTNASRIAREQRIASLSLPSRNRDSTPLAPLSTNWKGQQTPRQPDSMLNARSKKGKASRPGGSKPQLIKPMGVSEAKNVQGMQYNPSTYRWEGNENEVAEFDSINIPKSPKVAPALITSVGTIKGAQVVGGMVFDPQRMCWLKLASTQPGADKVAVIHDELEDVFAGLEDLQERPGPKHRRNISEASVPTEVFDDQSGDSSEEWPITEEFDVGPEFVKRQRAEEDRWKRKVNKWVSSERHKLGDGWRWAIRDLVPGAN</sequence>
<reference evidence="2" key="1">
    <citation type="journal article" date="2014" name="PLoS Genet.">
        <title>Signature Gene Expression Reveals Novel Clues to the Molecular Mechanisms of Dimorphic Transition in Penicillium marneffei.</title>
        <authorList>
            <person name="Yang E."/>
            <person name="Wang G."/>
            <person name="Cai J."/>
            <person name="Woo P.C."/>
            <person name="Lau S.K."/>
            <person name="Yuen K.-Y."/>
            <person name="Chow W.-N."/>
            <person name="Lin X."/>
        </authorList>
    </citation>
    <scope>NUCLEOTIDE SEQUENCE [LARGE SCALE GENOMIC DNA]</scope>
    <source>
        <strain evidence="2">PM1</strain>
    </source>
</reference>
<dbReference type="PANTHER" id="PTHR35140">
    <property type="entry name" value="MITOTIC CHECK POINT PROTEIN BFA1"/>
    <property type="match status" value="1"/>
</dbReference>
<proteinExistence type="predicted"/>
<dbReference type="GO" id="GO:1990334">
    <property type="term" value="C:Bfa1-Bub2 complex"/>
    <property type="evidence" value="ECO:0007669"/>
    <property type="project" value="InterPro"/>
</dbReference>
<feature type="compositionally biased region" description="Polar residues" evidence="1">
    <location>
        <begin position="678"/>
        <end position="692"/>
    </location>
</feature>
<dbReference type="PANTHER" id="PTHR35140:SF1">
    <property type="entry name" value="MITOTIC CHECK POINT PROTEIN BFA1"/>
    <property type="match status" value="1"/>
</dbReference>
<dbReference type="EMBL" id="JPOX01000016">
    <property type="protein sequence ID" value="KFX47136.1"/>
    <property type="molecule type" value="Genomic_DNA"/>
</dbReference>
<feature type="compositionally biased region" description="Polar residues" evidence="1">
    <location>
        <begin position="440"/>
        <end position="451"/>
    </location>
</feature>